<name>A0A016S0E1_9BILA</name>
<dbReference type="EMBL" id="JARK01001664">
    <property type="protein sequence ID" value="EYB83827.1"/>
    <property type="molecule type" value="Genomic_DNA"/>
</dbReference>
<dbReference type="Proteomes" id="UP000024635">
    <property type="component" value="Unassembled WGS sequence"/>
</dbReference>
<accession>A0A016S0E1</accession>
<reference evidence="2" key="1">
    <citation type="journal article" date="2015" name="Nat. Genet.">
        <title>The genome and transcriptome of the zoonotic hookworm Ancylostoma ceylanicum identify infection-specific gene families.</title>
        <authorList>
            <person name="Schwarz E.M."/>
            <person name="Hu Y."/>
            <person name="Antoshechkin I."/>
            <person name="Miller M.M."/>
            <person name="Sternberg P.W."/>
            <person name="Aroian R.V."/>
        </authorList>
    </citation>
    <scope>NUCLEOTIDE SEQUENCE</scope>
    <source>
        <strain evidence="2">HY135</strain>
    </source>
</reference>
<evidence type="ECO:0000313" key="1">
    <source>
        <dbReference type="EMBL" id="EYB83827.1"/>
    </source>
</evidence>
<gene>
    <name evidence="1" type="primary">Acey_s0328.g2632</name>
    <name evidence="1" type="ORF">Y032_0328g2632</name>
</gene>
<organism evidence="1 2">
    <name type="scientific">Ancylostoma ceylanicum</name>
    <dbReference type="NCBI Taxonomy" id="53326"/>
    <lineage>
        <taxon>Eukaryota</taxon>
        <taxon>Metazoa</taxon>
        <taxon>Ecdysozoa</taxon>
        <taxon>Nematoda</taxon>
        <taxon>Chromadorea</taxon>
        <taxon>Rhabditida</taxon>
        <taxon>Rhabditina</taxon>
        <taxon>Rhabditomorpha</taxon>
        <taxon>Strongyloidea</taxon>
        <taxon>Ancylostomatidae</taxon>
        <taxon>Ancylostomatinae</taxon>
        <taxon>Ancylostoma</taxon>
    </lineage>
</organism>
<comment type="caution">
    <text evidence="1">The sequence shown here is derived from an EMBL/GenBank/DDBJ whole genome shotgun (WGS) entry which is preliminary data.</text>
</comment>
<protein>
    <submittedName>
        <fullName evidence="1">Uncharacterized protein</fullName>
    </submittedName>
</protein>
<evidence type="ECO:0000313" key="2">
    <source>
        <dbReference type="Proteomes" id="UP000024635"/>
    </source>
</evidence>
<sequence length="78" mass="8723">MNPSPDRFFSYKLAQNMRSVCTSRWPASAPHTMTRGVLLAALQRATSQVLIASSRHVLRCARTPPRNIHTICTAQSEK</sequence>
<keyword evidence="2" id="KW-1185">Reference proteome</keyword>
<proteinExistence type="predicted"/>
<dbReference type="AlphaFoldDB" id="A0A016S0E1"/>